<proteinExistence type="predicted"/>
<comment type="caution">
    <text evidence="2">The sequence shown here is derived from an EMBL/GenBank/DDBJ whole genome shotgun (WGS) entry which is preliminary data.</text>
</comment>
<feature type="chain" id="PRO_5040121029" evidence="1">
    <location>
        <begin position="22"/>
        <end position="168"/>
    </location>
</feature>
<protein>
    <submittedName>
        <fullName evidence="2">Uncharacterized protein</fullName>
    </submittedName>
</protein>
<name>A0A9P4TVY8_9PEZI</name>
<feature type="signal peptide" evidence="1">
    <location>
        <begin position="1"/>
        <end position="21"/>
    </location>
</feature>
<dbReference type="OrthoDB" id="3789687at2759"/>
<gene>
    <name evidence="2" type="ORF">EJ08DRAFT_651837</name>
</gene>
<dbReference type="AlphaFoldDB" id="A0A9P4TVY8"/>
<accession>A0A9P4TVY8</accession>
<keyword evidence="3" id="KW-1185">Reference proteome</keyword>
<reference evidence="2" key="1">
    <citation type="journal article" date="2020" name="Stud. Mycol.">
        <title>101 Dothideomycetes genomes: a test case for predicting lifestyles and emergence of pathogens.</title>
        <authorList>
            <person name="Haridas S."/>
            <person name="Albert R."/>
            <person name="Binder M."/>
            <person name="Bloem J."/>
            <person name="Labutti K."/>
            <person name="Salamov A."/>
            <person name="Andreopoulos B."/>
            <person name="Baker S."/>
            <person name="Barry K."/>
            <person name="Bills G."/>
            <person name="Bluhm B."/>
            <person name="Cannon C."/>
            <person name="Castanera R."/>
            <person name="Culley D."/>
            <person name="Daum C."/>
            <person name="Ezra D."/>
            <person name="Gonzalez J."/>
            <person name="Henrissat B."/>
            <person name="Kuo A."/>
            <person name="Liang C."/>
            <person name="Lipzen A."/>
            <person name="Lutzoni F."/>
            <person name="Magnuson J."/>
            <person name="Mondo S."/>
            <person name="Nolan M."/>
            <person name="Ohm R."/>
            <person name="Pangilinan J."/>
            <person name="Park H.-J."/>
            <person name="Ramirez L."/>
            <person name="Alfaro M."/>
            <person name="Sun H."/>
            <person name="Tritt A."/>
            <person name="Yoshinaga Y."/>
            <person name="Zwiers L.-H."/>
            <person name="Turgeon B."/>
            <person name="Goodwin S."/>
            <person name="Spatafora J."/>
            <person name="Crous P."/>
            <person name="Grigoriev I."/>
        </authorList>
    </citation>
    <scope>NUCLEOTIDE SEQUENCE</scope>
    <source>
        <strain evidence="2">CBS 130266</strain>
    </source>
</reference>
<organism evidence="2 3">
    <name type="scientific">Tothia fuscella</name>
    <dbReference type="NCBI Taxonomy" id="1048955"/>
    <lineage>
        <taxon>Eukaryota</taxon>
        <taxon>Fungi</taxon>
        <taxon>Dikarya</taxon>
        <taxon>Ascomycota</taxon>
        <taxon>Pezizomycotina</taxon>
        <taxon>Dothideomycetes</taxon>
        <taxon>Pleosporomycetidae</taxon>
        <taxon>Venturiales</taxon>
        <taxon>Cylindrosympodiaceae</taxon>
        <taxon>Tothia</taxon>
    </lineage>
</organism>
<evidence type="ECO:0000256" key="1">
    <source>
        <dbReference type="SAM" id="SignalP"/>
    </source>
</evidence>
<evidence type="ECO:0000313" key="3">
    <source>
        <dbReference type="Proteomes" id="UP000800235"/>
    </source>
</evidence>
<dbReference type="EMBL" id="MU007065">
    <property type="protein sequence ID" value="KAF2426309.1"/>
    <property type="molecule type" value="Genomic_DNA"/>
</dbReference>
<sequence>MARIKSIFFMLLALVLTIVMGSPVSSDTKGLLSVNPSSAAVIFPRGNAAALDGCHRHDDSWGIPCAFSDSNHFMASGANACRILLKSWSQGIRRDIGAKYCLPDQDDEFGGKQMMCVGYRVDRGDTIFPSQQDCEGDMSRVYNSCNGWGGWVNTAYGTVFGECILQNR</sequence>
<keyword evidence="1" id="KW-0732">Signal</keyword>
<dbReference type="Proteomes" id="UP000800235">
    <property type="component" value="Unassembled WGS sequence"/>
</dbReference>
<evidence type="ECO:0000313" key="2">
    <source>
        <dbReference type="EMBL" id="KAF2426309.1"/>
    </source>
</evidence>